<dbReference type="AlphaFoldDB" id="A0A0M2VDV1"/>
<dbReference type="STRING" id="336831.WG68_01315"/>
<dbReference type="EMBL" id="LAHO01000001">
    <property type="protein sequence ID" value="KKO47308.1"/>
    <property type="molecule type" value="Genomic_DNA"/>
</dbReference>
<accession>A0A0M2VDV1</accession>
<dbReference type="OrthoDB" id="5766694at2"/>
<name>A0A0M2VDV1_9GAMM</name>
<organism evidence="1 2">
    <name type="scientific">Arsukibacterium ikkense</name>
    <dbReference type="NCBI Taxonomy" id="336831"/>
    <lineage>
        <taxon>Bacteria</taxon>
        <taxon>Pseudomonadati</taxon>
        <taxon>Pseudomonadota</taxon>
        <taxon>Gammaproteobacteria</taxon>
        <taxon>Chromatiales</taxon>
        <taxon>Chromatiaceae</taxon>
        <taxon>Arsukibacterium</taxon>
    </lineage>
</organism>
<evidence type="ECO:0000313" key="2">
    <source>
        <dbReference type="Proteomes" id="UP000034228"/>
    </source>
</evidence>
<dbReference type="SUPFAM" id="SSF53850">
    <property type="entry name" value="Periplasmic binding protein-like II"/>
    <property type="match status" value="1"/>
</dbReference>
<proteinExistence type="predicted"/>
<gene>
    <name evidence="1" type="ORF">WG68_01315</name>
</gene>
<dbReference type="Gene3D" id="3.40.190.10">
    <property type="entry name" value="Periplasmic binding protein-like II"/>
    <property type="match status" value="2"/>
</dbReference>
<keyword evidence="2" id="KW-1185">Reference proteome</keyword>
<sequence>MAVLKTVNYGVLSVGIMLAGTCFAAGQLLQGGIVQSFPGINVVDGIIAPESDYGHAEIISCIESKLDVQIAWQSLPTDRLLKLTRENQLDLIYPMGYTEERNNYLQPTVWLTKDDDYFVFKTNTVGATDQAKNRTIGVKRGSPQQHYLQSHGYQNIHQIYEYPQLLPLLLMDRVEMLAVPQPLAEQLQAQLIAEQAQHTLQLYNYYTRDAGFYLAPAFASSHLSKMNNAVEQCRQFVKTVTAIK</sequence>
<protein>
    <submittedName>
        <fullName evidence="1">Uncharacterized protein</fullName>
    </submittedName>
</protein>
<reference evidence="1 2" key="1">
    <citation type="submission" date="2015-03" db="EMBL/GenBank/DDBJ databases">
        <title>Draft genome sequences of two protease-producing strains of Arsukibacterium isolated from two cold and alkaline environments.</title>
        <authorList>
            <person name="Lylloff J.E."/>
            <person name="Skov L.B."/>
            <person name="Jepsen M."/>
            <person name="Hallin P.F."/>
            <person name="Sorensen S.J."/>
            <person name="Stougaard P."/>
            <person name="Glaring M.A."/>
        </authorList>
    </citation>
    <scope>NUCLEOTIDE SEQUENCE [LARGE SCALE GENOMIC DNA]</scope>
    <source>
        <strain evidence="1 2">GCM72</strain>
    </source>
</reference>
<evidence type="ECO:0000313" key="1">
    <source>
        <dbReference type="EMBL" id="KKO47308.1"/>
    </source>
</evidence>
<dbReference type="Proteomes" id="UP000034228">
    <property type="component" value="Unassembled WGS sequence"/>
</dbReference>
<comment type="caution">
    <text evidence="1">The sequence shown here is derived from an EMBL/GenBank/DDBJ whole genome shotgun (WGS) entry which is preliminary data.</text>
</comment>
<dbReference type="RefSeq" id="WP_046555837.1">
    <property type="nucleotide sequence ID" value="NZ_LAHO01000001.1"/>
</dbReference>